<name>D7DPL6_METV0</name>
<keyword evidence="3" id="KW-0805">Transcription regulation</keyword>
<protein>
    <submittedName>
        <fullName evidence="7">Transcriptional regulator, MarR family</fullName>
    </submittedName>
</protein>
<dbReference type="PANTHER" id="PTHR33164:SF5">
    <property type="entry name" value="ORGANIC HYDROPEROXIDE RESISTANCE TRANSCRIPTIONAL REGULATOR"/>
    <property type="match status" value="1"/>
</dbReference>
<dbReference type="SUPFAM" id="SSF46785">
    <property type="entry name" value="Winged helix' DNA-binding domain"/>
    <property type="match status" value="1"/>
</dbReference>
<dbReference type="eggNOG" id="COG1846">
    <property type="taxonomic scope" value="Bacteria"/>
</dbReference>
<comment type="subcellular location">
    <subcellularLocation>
        <location evidence="1">Cytoplasm</location>
    </subcellularLocation>
</comment>
<dbReference type="Pfam" id="PF22381">
    <property type="entry name" value="Staph_reg_Sar_Rot"/>
    <property type="match status" value="1"/>
</dbReference>
<dbReference type="EMBL" id="CP002056">
    <property type="protein sequence ID" value="ADI29260.1"/>
    <property type="molecule type" value="Genomic_DNA"/>
</dbReference>
<proteinExistence type="predicted"/>
<keyword evidence="5" id="KW-0804">Transcription</keyword>
<evidence type="ECO:0000256" key="1">
    <source>
        <dbReference type="ARBA" id="ARBA00004496"/>
    </source>
</evidence>
<dbReference type="GO" id="GO:0003677">
    <property type="term" value="F:DNA binding"/>
    <property type="evidence" value="ECO:0007669"/>
    <property type="project" value="UniProtKB-KW"/>
</dbReference>
<evidence type="ECO:0000256" key="2">
    <source>
        <dbReference type="ARBA" id="ARBA00022490"/>
    </source>
</evidence>
<keyword evidence="2" id="KW-0963">Cytoplasm</keyword>
<dbReference type="InterPro" id="IPR036388">
    <property type="entry name" value="WH-like_DNA-bd_sf"/>
</dbReference>
<dbReference type="AlphaFoldDB" id="D7DPL6"/>
<dbReference type="PROSITE" id="PS50995">
    <property type="entry name" value="HTH_MARR_2"/>
    <property type="match status" value="1"/>
</dbReference>
<evidence type="ECO:0000313" key="8">
    <source>
        <dbReference type="Proteomes" id="UP000000383"/>
    </source>
</evidence>
<gene>
    <name evidence="7" type="ordered locus">M301_0876</name>
</gene>
<dbReference type="KEGG" id="meh:M301_0876"/>
<dbReference type="Proteomes" id="UP000000383">
    <property type="component" value="Chromosome"/>
</dbReference>
<dbReference type="SMART" id="SM00347">
    <property type="entry name" value="HTH_MARR"/>
    <property type="match status" value="1"/>
</dbReference>
<dbReference type="InterPro" id="IPR036390">
    <property type="entry name" value="WH_DNA-bd_sf"/>
</dbReference>
<dbReference type="InterPro" id="IPR055166">
    <property type="entry name" value="Transc_reg_Sar_Rot_HTH"/>
</dbReference>
<keyword evidence="4" id="KW-0238">DNA-binding</keyword>
<evidence type="ECO:0000256" key="3">
    <source>
        <dbReference type="ARBA" id="ARBA00023015"/>
    </source>
</evidence>
<evidence type="ECO:0000259" key="6">
    <source>
        <dbReference type="PROSITE" id="PS50995"/>
    </source>
</evidence>
<dbReference type="HOGENOM" id="CLU_083287_3_0_4"/>
<evidence type="ECO:0000256" key="4">
    <source>
        <dbReference type="ARBA" id="ARBA00023125"/>
    </source>
</evidence>
<feature type="domain" description="HTH marR-type" evidence="6">
    <location>
        <begin position="34"/>
        <end position="172"/>
    </location>
</feature>
<dbReference type="InterPro" id="IPR039422">
    <property type="entry name" value="MarR/SlyA-like"/>
</dbReference>
<organism evidence="7 8">
    <name type="scientific">Methylotenera versatilis (strain 301)</name>
    <dbReference type="NCBI Taxonomy" id="666681"/>
    <lineage>
        <taxon>Bacteria</taxon>
        <taxon>Pseudomonadati</taxon>
        <taxon>Pseudomonadota</taxon>
        <taxon>Betaproteobacteria</taxon>
        <taxon>Nitrosomonadales</taxon>
        <taxon>Methylophilaceae</taxon>
        <taxon>Methylotenera</taxon>
    </lineage>
</organism>
<evidence type="ECO:0000313" key="7">
    <source>
        <dbReference type="EMBL" id="ADI29260.1"/>
    </source>
</evidence>
<dbReference type="GO" id="GO:0003700">
    <property type="term" value="F:DNA-binding transcription factor activity"/>
    <property type="evidence" value="ECO:0007669"/>
    <property type="project" value="InterPro"/>
</dbReference>
<dbReference type="FunFam" id="1.10.10.10:FF:000163">
    <property type="entry name" value="MarR family transcriptional regulator"/>
    <property type="match status" value="1"/>
</dbReference>
<accession>D7DPL6</accession>
<reference evidence="7 8" key="2">
    <citation type="journal article" date="2011" name="J. Bacteriol.">
        <title>Genomes of three methylotrophs from a single niche uncover genetic and metabolic divergence of Methylophilaceae.</title>
        <authorList>
            <person name="Lapidus A."/>
            <person name="Clum A."/>
            <person name="Labutti K."/>
            <person name="Kaluzhnaya M.G."/>
            <person name="Lim S."/>
            <person name="Beck D.A."/>
            <person name="Glavina Del Rio T."/>
            <person name="Nolan M."/>
            <person name="Mavromatis K."/>
            <person name="Huntemann M."/>
            <person name="Lucas S."/>
            <person name="Lidstrom M.E."/>
            <person name="Ivanova N."/>
            <person name="Chistoserdova L."/>
        </authorList>
    </citation>
    <scope>NUCLEOTIDE SEQUENCE [LARGE SCALE GENOMIC DNA]</scope>
    <source>
        <strain evidence="7 8">301</strain>
    </source>
</reference>
<dbReference type="PANTHER" id="PTHR33164">
    <property type="entry name" value="TRANSCRIPTIONAL REGULATOR, MARR FAMILY"/>
    <property type="match status" value="1"/>
</dbReference>
<dbReference type="InterPro" id="IPR000835">
    <property type="entry name" value="HTH_MarR-typ"/>
</dbReference>
<dbReference type="STRING" id="666681.M301_0876"/>
<keyword evidence="8" id="KW-1185">Reference proteome</keyword>
<dbReference type="GO" id="GO:0006950">
    <property type="term" value="P:response to stress"/>
    <property type="evidence" value="ECO:0007669"/>
    <property type="project" value="TreeGrafter"/>
</dbReference>
<dbReference type="PRINTS" id="PR00598">
    <property type="entry name" value="HTHMARR"/>
</dbReference>
<sequence>MIIFMEIKCNENNAMENIATPQNSASGAKVLNVDLQLCFALYSASLSMTKTYKPLLAKLKLTYPQYLVLLVLWEKDGVTVNSIGERLFSDSGTLTPLLKRLEKLGLIQRQRAIEDERKVIITLTEQGKLLQAQAADVHTQIACSTGCTLTELKELNSQLILLRTSLINKLATS</sequence>
<dbReference type="Gene3D" id="1.10.10.10">
    <property type="entry name" value="Winged helix-like DNA-binding domain superfamily/Winged helix DNA-binding domain"/>
    <property type="match status" value="1"/>
</dbReference>
<dbReference type="GO" id="GO:0005737">
    <property type="term" value="C:cytoplasm"/>
    <property type="evidence" value="ECO:0007669"/>
    <property type="project" value="UniProtKB-SubCell"/>
</dbReference>
<reference evidence="8" key="1">
    <citation type="submission" date="2010-05" db="EMBL/GenBank/DDBJ databases">
        <title>Complete sequence of Methylotenera sp. 301.</title>
        <authorList>
            <person name="Lucas S."/>
            <person name="Copeland A."/>
            <person name="Lapidus A."/>
            <person name="Cheng J.-F."/>
            <person name="Bruce D."/>
            <person name="Goodwin L."/>
            <person name="Pitluck S."/>
            <person name="Clum A."/>
            <person name="Land M."/>
            <person name="Hauser L."/>
            <person name="Kyrpides N."/>
            <person name="Ivanova N."/>
            <person name="Chistoservova L."/>
            <person name="Kalyuzhnaya M."/>
            <person name="Woyke T."/>
        </authorList>
    </citation>
    <scope>NUCLEOTIDE SEQUENCE [LARGE SCALE GENOMIC DNA]</scope>
    <source>
        <strain evidence="8">301</strain>
    </source>
</reference>
<evidence type="ECO:0000256" key="5">
    <source>
        <dbReference type="ARBA" id="ARBA00023163"/>
    </source>
</evidence>